<feature type="region of interest" description="Disordered" evidence="10">
    <location>
        <begin position="624"/>
        <end position="696"/>
    </location>
</feature>
<dbReference type="InterPro" id="IPR051131">
    <property type="entry name" value="NEK_Ser/Thr_kinase_NIMA"/>
</dbReference>
<evidence type="ECO:0000256" key="3">
    <source>
        <dbReference type="ARBA" id="ARBA00022527"/>
    </source>
</evidence>
<dbReference type="PROSITE" id="PS00108">
    <property type="entry name" value="PROTEIN_KINASE_ST"/>
    <property type="match status" value="1"/>
</dbReference>
<evidence type="ECO:0000256" key="8">
    <source>
        <dbReference type="ARBA" id="ARBA00047899"/>
    </source>
</evidence>
<evidence type="ECO:0000313" key="13">
    <source>
        <dbReference type="RefSeq" id="XP_070434903.1"/>
    </source>
</evidence>
<feature type="compositionally biased region" description="Acidic residues" evidence="10">
    <location>
        <begin position="640"/>
        <end position="662"/>
    </location>
</feature>
<evidence type="ECO:0000256" key="10">
    <source>
        <dbReference type="SAM" id="MobiDB-lite"/>
    </source>
</evidence>
<dbReference type="InterPro" id="IPR008271">
    <property type="entry name" value="Ser/Thr_kinase_AS"/>
</dbReference>
<name>A0ABM4L379_EQUPR</name>
<comment type="catalytic activity">
    <reaction evidence="9">
        <text>L-seryl-[protein] + ATP = O-phospho-L-seryl-[protein] + ADP + H(+)</text>
        <dbReference type="Rhea" id="RHEA:17989"/>
        <dbReference type="Rhea" id="RHEA-COMP:9863"/>
        <dbReference type="Rhea" id="RHEA-COMP:11604"/>
        <dbReference type="ChEBI" id="CHEBI:15378"/>
        <dbReference type="ChEBI" id="CHEBI:29999"/>
        <dbReference type="ChEBI" id="CHEBI:30616"/>
        <dbReference type="ChEBI" id="CHEBI:83421"/>
        <dbReference type="ChEBI" id="CHEBI:456216"/>
        <dbReference type="EC" id="2.7.11.1"/>
    </reaction>
</comment>
<evidence type="ECO:0000313" key="12">
    <source>
        <dbReference type="Proteomes" id="UP001652662"/>
    </source>
</evidence>
<dbReference type="EC" id="2.7.11.1" evidence="2"/>
<dbReference type="InterPro" id="IPR000719">
    <property type="entry name" value="Prot_kinase_dom"/>
</dbReference>
<evidence type="ECO:0000256" key="6">
    <source>
        <dbReference type="ARBA" id="ARBA00022777"/>
    </source>
</evidence>
<keyword evidence="4" id="KW-0808">Transferase</keyword>
<feature type="compositionally biased region" description="Basic and acidic residues" evidence="10">
    <location>
        <begin position="332"/>
        <end position="344"/>
    </location>
</feature>
<proteinExistence type="inferred from homology"/>
<evidence type="ECO:0000256" key="9">
    <source>
        <dbReference type="ARBA" id="ARBA00048679"/>
    </source>
</evidence>
<feature type="region of interest" description="Disordered" evidence="10">
    <location>
        <begin position="323"/>
        <end position="351"/>
    </location>
</feature>
<keyword evidence="6 13" id="KW-0418">Kinase</keyword>
<feature type="compositionally biased region" description="Basic and acidic residues" evidence="10">
    <location>
        <begin position="663"/>
        <end position="686"/>
    </location>
</feature>
<dbReference type="Proteomes" id="UP001652662">
    <property type="component" value="Chromosome 16"/>
</dbReference>
<comment type="similarity">
    <text evidence="1">Belongs to the protein kinase superfamily. NEK Ser/Thr protein kinase family. NIMA subfamily.</text>
</comment>
<evidence type="ECO:0000256" key="2">
    <source>
        <dbReference type="ARBA" id="ARBA00012513"/>
    </source>
</evidence>
<dbReference type="InterPro" id="IPR011009">
    <property type="entry name" value="Kinase-like_dom_sf"/>
</dbReference>
<evidence type="ECO:0000256" key="5">
    <source>
        <dbReference type="ARBA" id="ARBA00022741"/>
    </source>
</evidence>
<dbReference type="RefSeq" id="XP_070434903.1">
    <property type="nucleotide sequence ID" value="XM_070578802.1"/>
</dbReference>
<evidence type="ECO:0000256" key="4">
    <source>
        <dbReference type="ARBA" id="ARBA00022679"/>
    </source>
</evidence>
<accession>A0ABM4L379</accession>
<dbReference type="GeneID" id="103564318"/>
<evidence type="ECO:0000256" key="1">
    <source>
        <dbReference type="ARBA" id="ARBA00010886"/>
    </source>
</evidence>
<sequence length="696" mass="80452">MISKYLKPFQHQMMPFLTENNRLFIVMEYCDGGDLMKRINRQRGVLFSEDQILSWFVQISLGLKHIHDRKILHRDIKAQNIFLSKNGMVAKLGDFGIARVLNNSMELARTCVGTPYYLSPEICQNKPYNNKTDIWSLGCVLYELCTLRHPFEGNNLHQLVLKICQAHFPPISPRFSHDLQSLISQLFKVSPRDRPSINTILKRPFLENLIAKFLTPEVIQQEFSHTLIRRARSPASRPAGKMVQDSKIQKVRFQGKCPPRSRISEQIKRKQVLRRNEWRPPAGNQKPVSIKRVERPKLAAVCGHYDFYYAQLDLLRKRAQEPNYHHVPQKNTRVEENYSQEESHSPPPNQWPAEYLQRKLEAQQYKLKVEKQLEYWKQLEEIRQQYHNDMKEIRKKIGSEPEEDSKINHKTYLVKKSKLPAHQEAPEAEAPVQDIERNLKQIRLQNIKESKIPERKYKAKKGVKFEINLDKCISDEKILQEEEAMDILNETLTFEDGLRFKECKYVKEHEDYTDKAFEKLCCPEAELFIQDAAAAENRTQWDAGAPQTVLQRMAAADATSTCSAMPEGSSLDGQVIVIEGVPENRKQWRREAPGTLMRVLAAAHLTSSSFSADEGEFVGALKPRLPKEEEGKVELASGTEVDEEQLDPRSDDDDTNFEESEDELRNEVVESLEKLAVSKEEEKRGEACGSSRTLRS</sequence>
<dbReference type="Gene3D" id="1.10.510.10">
    <property type="entry name" value="Transferase(Phosphotransferase) domain 1"/>
    <property type="match status" value="1"/>
</dbReference>
<evidence type="ECO:0000259" key="11">
    <source>
        <dbReference type="PROSITE" id="PS50011"/>
    </source>
</evidence>
<keyword evidence="5" id="KW-0547">Nucleotide-binding</keyword>
<evidence type="ECO:0000256" key="7">
    <source>
        <dbReference type="ARBA" id="ARBA00022840"/>
    </source>
</evidence>
<keyword evidence="12" id="KW-1185">Reference proteome</keyword>
<dbReference type="SMART" id="SM00220">
    <property type="entry name" value="S_TKc"/>
    <property type="match status" value="1"/>
</dbReference>
<reference evidence="13" key="1">
    <citation type="submission" date="2025-08" db="UniProtKB">
        <authorList>
            <consortium name="RefSeq"/>
        </authorList>
    </citation>
    <scope>IDENTIFICATION</scope>
    <source>
        <tissue evidence="13">Blood</tissue>
    </source>
</reference>
<dbReference type="GO" id="GO:0016301">
    <property type="term" value="F:kinase activity"/>
    <property type="evidence" value="ECO:0007669"/>
    <property type="project" value="UniProtKB-KW"/>
</dbReference>
<dbReference type="PANTHER" id="PTHR44899:SF1">
    <property type="entry name" value="SERINE_THREONINE-PROTEIN KINASE NEK5"/>
    <property type="match status" value="1"/>
</dbReference>
<keyword evidence="3" id="KW-0723">Serine/threonine-protein kinase</keyword>
<keyword evidence="7" id="KW-0067">ATP-binding</keyword>
<dbReference type="Pfam" id="PF00069">
    <property type="entry name" value="Pkinase"/>
    <property type="match status" value="1"/>
</dbReference>
<dbReference type="SUPFAM" id="SSF56112">
    <property type="entry name" value="Protein kinase-like (PK-like)"/>
    <property type="match status" value="1"/>
</dbReference>
<feature type="domain" description="Protein kinase" evidence="11">
    <location>
        <begin position="1"/>
        <end position="206"/>
    </location>
</feature>
<dbReference type="PANTHER" id="PTHR44899">
    <property type="entry name" value="CAMK FAMILY PROTEIN KINASE"/>
    <property type="match status" value="1"/>
</dbReference>
<organism evidence="12 13">
    <name type="scientific">Equus przewalskii</name>
    <name type="common">Przewalski's horse</name>
    <name type="synonym">Equus caballus przewalskii</name>
    <dbReference type="NCBI Taxonomy" id="9798"/>
    <lineage>
        <taxon>Eukaryota</taxon>
        <taxon>Metazoa</taxon>
        <taxon>Chordata</taxon>
        <taxon>Craniata</taxon>
        <taxon>Vertebrata</taxon>
        <taxon>Euteleostomi</taxon>
        <taxon>Mammalia</taxon>
        <taxon>Eutheria</taxon>
        <taxon>Laurasiatheria</taxon>
        <taxon>Perissodactyla</taxon>
        <taxon>Equidae</taxon>
        <taxon>Equus</taxon>
    </lineage>
</organism>
<gene>
    <name evidence="13" type="primary">NEK5</name>
</gene>
<dbReference type="PROSITE" id="PS50011">
    <property type="entry name" value="PROTEIN_KINASE_DOM"/>
    <property type="match status" value="1"/>
</dbReference>
<comment type="catalytic activity">
    <reaction evidence="8">
        <text>L-threonyl-[protein] + ATP = O-phospho-L-threonyl-[protein] + ADP + H(+)</text>
        <dbReference type="Rhea" id="RHEA:46608"/>
        <dbReference type="Rhea" id="RHEA-COMP:11060"/>
        <dbReference type="Rhea" id="RHEA-COMP:11605"/>
        <dbReference type="ChEBI" id="CHEBI:15378"/>
        <dbReference type="ChEBI" id="CHEBI:30013"/>
        <dbReference type="ChEBI" id="CHEBI:30616"/>
        <dbReference type="ChEBI" id="CHEBI:61977"/>
        <dbReference type="ChEBI" id="CHEBI:456216"/>
        <dbReference type="EC" id="2.7.11.1"/>
    </reaction>
</comment>
<protein>
    <recommendedName>
        <fullName evidence="2">non-specific serine/threonine protein kinase</fullName>
        <ecNumber evidence="2">2.7.11.1</ecNumber>
    </recommendedName>
</protein>